<dbReference type="EMBL" id="BARS01027490">
    <property type="protein sequence ID" value="GAG12367.1"/>
    <property type="molecule type" value="Genomic_DNA"/>
</dbReference>
<dbReference type="AlphaFoldDB" id="X0VME9"/>
<gene>
    <name evidence="1" type="ORF">S01H1_43178</name>
</gene>
<accession>X0VME9</accession>
<organism evidence="1">
    <name type="scientific">marine sediment metagenome</name>
    <dbReference type="NCBI Taxonomy" id="412755"/>
    <lineage>
        <taxon>unclassified sequences</taxon>
        <taxon>metagenomes</taxon>
        <taxon>ecological metagenomes</taxon>
    </lineage>
</organism>
<comment type="caution">
    <text evidence="1">The sequence shown here is derived from an EMBL/GenBank/DDBJ whole genome shotgun (WGS) entry which is preliminary data.</text>
</comment>
<name>X0VME9_9ZZZZ</name>
<evidence type="ECO:0008006" key="2">
    <source>
        <dbReference type="Google" id="ProtNLM"/>
    </source>
</evidence>
<reference evidence="1" key="1">
    <citation type="journal article" date="2014" name="Front. Microbiol.">
        <title>High frequency of phylogenetically diverse reductive dehalogenase-homologous genes in deep subseafloor sedimentary metagenomes.</title>
        <authorList>
            <person name="Kawai M."/>
            <person name="Futagami T."/>
            <person name="Toyoda A."/>
            <person name="Takaki Y."/>
            <person name="Nishi S."/>
            <person name="Hori S."/>
            <person name="Arai W."/>
            <person name="Tsubouchi T."/>
            <person name="Morono Y."/>
            <person name="Uchiyama I."/>
            <person name="Ito T."/>
            <person name="Fujiyama A."/>
            <person name="Inagaki F."/>
            <person name="Takami H."/>
        </authorList>
    </citation>
    <scope>NUCLEOTIDE SEQUENCE</scope>
    <source>
        <strain evidence="1">Expedition CK06-06</strain>
    </source>
</reference>
<proteinExistence type="predicted"/>
<protein>
    <recommendedName>
        <fullName evidence="2">Berberine/berberine-like domain-containing protein</fullName>
    </recommendedName>
</protein>
<sequence>MGKKNLNFVYTGGWIGNFMQAGTPDFVKKYEPLAEDATREYQEKGLLVDCGADSMMGCVGSTGGGGQCGLEQFGFYDVADKVSTAAAVEWMKYCMQEEARHNIPPGKEGMFLAVGKTHEEFQQDLAKRPAIHTWQRKIKQAVDPNNLGDRMYPTIDEG</sequence>
<evidence type="ECO:0000313" key="1">
    <source>
        <dbReference type="EMBL" id="GAG12367.1"/>
    </source>
</evidence>